<feature type="transmembrane region" description="Helical" evidence="2">
    <location>
        <begin position="388"/>
        <end position="409"/>
    </location>
</feature>
<dbReference type="SUPFAM" id="SSF82714">
    <property type="entry name" value="Multidrug efflux transporter AcrB TolC docking domain, DN and DC subdomains"/>
    <property type="match status" value="2"/>
</dbReference>
<feature type="transmembrane region" description="Helical" evidence="2">
    <location>
        <begin position="907"/>
        <end position="932"/>
    </location>
</feature>
<dbReference type="Gene3D" id="3.30.2090.10">
    <property type="entry name" value="Multidrug efflux transporter AcrB TolC docking domain, DN and DC subdomains"/>
    <property type="match status" value="2"/>
</dbReference>
<dbReference type="RefSeq" id="WP_344451018.1">
    <property type="nucleotide sequence ID" value="NZ_BAAATZ010000012.1"/>
</dbReference>
<accession>A0ABN3U973</accession>
<evidence type="ECO:0000313" key="4">
    <source>
        <dbReference type="Proteomes" id="UP001501842"/>
    </source>
</evidence>
<feature type="region of interest" description="Disordered" evidence="1">
    <location>
        <begin position="1019"/>
        <end position="1046"/>
    </location>
</feature>
<feature type="transmembrane region" description="Helical" evidence="2">
    <location>
        <begin position="986"/>
        <end position="1011"/>
    </location>
</feature>
<feature type="compositionally biased region" description="Basic and acidic residues" evidence="1">
    <location>
        <begin position="1019"/>
        <end position="1035"/>
    </location>
</feature>
<feature type="compositionally biased region" description="Acidic residues" evidence="1">
    <location>
        <begin position="1036"/>
        <end position="1046"/>
    </location>
</feature>
<sequence>MSWLSKISLAHRKLVLLITLGLLALGAYAIPTLQQQLLPNISVPVTLVMAPYPGASPEVVEEQVAEPIEDAVKGLDGLESTTATSRQGMATVMLMFEFGTGTDTLVTEVRQAVNRISARLPDGVTPEVMAFSTDDLPTMTLAVTSGGQGGLDGLAAAVEAKVVPELRSVDGVSEVTVSGEREQIVRIVPNPAKLAASGLDASAIGTALSAAGQTVPAGSLTSGEQSLSVQIGGPVTSVQQIKDLWLTGSKTPAKLGSVAAVALADADATSLTRTNGKESLGISLMLDRDGSSSSVSEEVRDLLPGLEKALGAGAGLTIVSDTGPAVSDAVLGLLEEGLLGLVMAVLVIVVFLRSARSTLVTAISIPLSLVVALIVLKFNGYSLNMLTLGGLTIAVGRVVDDSIVVLENIKRHLGYGEEKRRAIIGAVREVAGAVTSSTLTTVAVFLPIALVGGMVGELFGSFSIAVTVAMIASLVVSLTIIPVLAYWFLKVPDTGADPELFRRRAEEEERTGLLQMVYVPLIGWAVRFRKSVLAVAVAVLVLTVGLSFGVKTDFIGDSGTQALSVTQAMPAGTALNTTDEASRKVEAVLADTEGVESYQVVVGSPSGAMGALMSGGSSEATYSVALTEDADSARVQSALEDDLKALTGAGELKVAANTGMGFGNAVEVRVEAPDDASRAAAVKQVEDALSGVPEVKDVSSDLSESVPMLSVRAKDSAARMGLSDMVLAQVVAQAVQGSTVTTVNLERGETDVVVRASAQAPASVEELKALRVPGVPGGAVRLSQVATVDMVDGPVERTRQDGESTSAVTAVPVGDDLAKASQAIQKKLDSLKPADGVTYTLGGVTADQEEAFVQLGLAMLAAIVLVFLLLVAAFRSIRQTLVLLVSVPFAATGALLLLLVTGTPMGVAALIGMLMLIGIVVTNAIVLVDLVNQYRAQGMGVTEAVTEGGRRRLRPILMTALATIFALIPMAVGITGHGGFISQPLAVVVIGGLVSSTALTLILIPVLYTMVETHRENRAARKAERKASLQARDEESRDDTELEPVS</sequence>
<evidence type="ECO:0000313" key="3">
    <source>
        <dbReference type="EMBL" id="GAA2726760.1"/>
    </source>
</evidence>
<dbReference type="PANTHER" id="PTHR32063:SF0">
    <property type="entry name" value="SWARMING MOTILITY PROTEIN SWRC"/>
    <property type="match status" value="1"/>
</dbReference>
<keyword evidence="2" id="KW-0812">Transmembrane</keyword>
<name>A0ABN3U973_9ACTN</name>
<dbReference type="Gene3D" id="3.30.70.1320">
    <property type="entry name" value="Multidrug efflux transporter AcrB pore domain like"/>
    <property type="match status" value="1"/>
</dbReference>
<dbReference type="Proteomes" id="UP001501842">
    <property type="component" value="Unassembled WGS sequence"/>
</dbReference>
<keyword evidence="4" id="KW-1185">Reference proteome</keyword>
<proteinExistence type="predicted"/>
<feature type="transmembrane region" description="Helical" evidence="2">
    <location>
        <begin position="329"/>
        <end position="352"/>
    </location>
</feature>
<dbReference type="Pfam" id="PF00873">
    <property type="entry name" value="ACR_tran"/>
    <property type="match status" value="1"/>
</dbReference>
<dbReference type="Gene3D" id="1.20.1640.10">
    <property type="entry name" value="Multidrug efflux transporter AcrB transmembrane domain"/>
    <property type="match status" value="2"/>
</dbReference>
<dbReference type="InterPro" id="IPR027463">
    <property type="entry name" value="AcrB_DN_DC_subdom"/>
</dbReference>
<dbReference type="PANTHER" id="PTHR32063">
    <property type="match status" value="1"/>
</dbReference>
<dbReference type="SUPFAM" id="SSF82693">
    <property type="entry name" value="Multidrug efflux transporter AcrB pore domain, PN1, PN2, PC1 and PC2 subdomains"/>
    <property type="match status" value="2"/>
</dbReference>
<keyword evidence="2" id="KW-0472">Membrane</keyword>
<dbReference type="PRINTS" id="PR00702">
    <property type="entry name" value="ACRIFLAVINRP"/>
</dbReference>
<dbReference type="EMBL" id="BAAATZ010000012">
    <property type="protein sequence ID" value="GAA2726760.1"/>
    <property type="molecule type" value="Genomic_DNA"/>
</dbReference>
<evidence type="ECO:0000256" key="1">
    <source>
        <dbReference type="SAM" id="MobiDB-lite"/>
    </source>
</evidence>
<dbReference type="SUPFAM" id="SSF82866">
    <property type="entry name" value="Multidrug efflux transporter AcrB transmembrane domain"/>
    <property type="match status" value="2"/>
</dbReference>
<organism evidence="3 4">
    <name type="scientific">Actinocorallia aurantiaca</name>
    <dbReference type="NCBI Taxonomy" id="46204"/>
    <lineage>
        <taxon>Bacteria</taxon>
        <taxon>Bacillati</taxon>
        <taxon>Actinomycetota</taxon>
        <taxon>Actinomycetes</taxon>
        <taxon>Streptosporangiales</taxon>
        <taxon>Thermomonosporaceae</taxon>
        <taxon>Actinocorallia</taxon>
    </lineage>
</organism>
<feature type="transmembrane region" description="Helical" evidence="2">
    <location>
        <begin position="359"/>
        <end position="376"/>
    </location>
</feature>
<feature type="transmembrane region" description="Helical" evidence="2">
    <location>
        <begin position="953"/>
        <end position="974"/>
    </location>
</feature>
<protein>
    <submittedName>
        <fullName evidence="3">Efflux RND transporter permease subunit</fullName>
    </submittedName>
</protein>
<feature type="transmembrane region" description="Helical" evidence="2">
    <location>
        <begin position="462"/>
        <end position="489"/>
    </location>
</feature>
<dbReference type="InterPro" id="IPR001036">
    <property type="entry name" value="Acrflvin-R"/>
</dbReference>
<feature type="transmembrane region" description="Helical" evidence="2">
    <location>
        <begin position="881"/>
        <end position="901"/>
    </location>
</feature>
<dbReference type="Gene3D" id="3.30.70.1430">
    <property type="entry name" value="Multidrug efflux transporter AcrB pore domain"/>
    <property type="match status" value="2"/>
</dbReference>
<gene>
    <name evidence="3" type="ORF">GCM10010439_30350</name>
</gene>
<keyword evidence="2" id="KW-1133">Transmembrane helix</keyword>
<feature type="transmembrane region" description="Helical" evidence="2">
    <location>
        <begin position="851"/>
        <end position="874"/>
    </location>
</feature>
<reference evidence="3 4" key="1">
    <citation type="journal article" date="2019" name="Int. J. Syst. Evol. Microbiol.">
        <title>The Global Catalogue of Microorganisms (GCM) 10K type strain sequencing project: providing services to taxonomists for standard genome sequencing and annotation.</title>
        <authorList>
            <consortium name="The Broad Institute Genomics Platform"/>
            <consortium name="The Broad Institute Genome Sequencing Center for Infectious Disease"/>
            <person name="Wu L."/>
            <person name="Ma J."/>
        </authorList>
    </citation>
    <scope>NUCLEOTIDE SEQUENCE [LARGE SCALE GENOMIC DNA]</scope>
    <source>
        <strain evidence="3 4">JCM 8201</strain>
    </source>
</reference>
<feature type="transmembrane region" description="Helical" evidence="2">
    <location>
        <begin position="532"/>
        <end position="550"/>
    </location>
</feature>
<comment type="caution">
    <text evidence="3">The sequence shown here is derived from an EMBL/GenBank/DDBJ whole genome shotgun (WGS) entry which is preliminary data.</text>
</comment>
<evidence type="ECO:0000256" key="2">
    <source>
        <dbReference type="SAM" id="Phobius"/>
    </source>
</evidence>
<feature type="transmembrane region" description="Helical" evidence="2">
    <location>
        <begin position="430"/>
        <end position="450"/>
    </location>
</feature>
<dbReference type="Gene3D" id="3.30.70.1440">
    <property type="entry name" value="Multidrug efflux transporter AcrB pore domain"/>
    <property type="match status" value="1"/>
</dbReference>